<keyword evidence="1" id="KW-0812">Transmembrane</keyword>
<dbReference type="EMBL" id="EQ974209">
    <property type="protein sequence ID" value="EEF31958.1"/>
    <property type="molecule type" value="Genomic_DNA"/>
</dbReference>
<keyword evidence="1" id="KW-1133">Transmembrane helix</keyword>
<evidence type="ECO:0000256" key="1">
    <source>
        <dbReference type="SAM" id="Phobius"/>
    </source>
</evidence>
<evidence type="ECO:0000313" key="2">
    <source>
        <dbReference type="EMBL" id="EEF31958.1"/>
    </source>
</evidence>
<reference evidence="3" key="1">
    <citation type="journal article" date="2010" name="Nat. Biotechnol.">
        <title>Draft genome sequence of the oilseed species Ricinus communis.</title>
        <authorList>
            <person name="Chan A.P."/>
            <person name="Crabtree J."/>
            <person name="Zhao Q."/>
            <person name="Lorenzi H."/>
            <person name="Orvis J."/>
            <person name="Puiu D."/>
            <person name="Melake-Berhan A."/>
            <person name="Jones K.M."/>
            <person name="Redman J."/>
            <person name="Chen G."/>
            <person name="Cahoon E.B."/>
            <person name="Gedil M."/>
            <person name="Stanke M."/>
            <person name="Haas B.J."/>
            <person name="Wortman J.R."/>
            <person name="Fraser-Liggett C.M."/>
            <person name="Ravel J."/>
            <person name="Rabinowicz P.D."/>
        </authorList>
    </citation>
    <scope>NUCLEOTIDE SEQUENCE [LARGE SCALE GENOMIC DNA]</scope>
    <source>
        <strain evidence="3">cv. Hale</strain>
    </source>
</reference>
<keyword evidence="1" id="KW-0472">Membrane</keyword>
<sequence length="186" mass="21128">MTVDALASVSCEIFENEYIAVILHGLPFEYDAFIISLSTISYDYTIDEVESPFMTQEAKIEKHIKSLDSSPSTLLKVTLNPNSEMNYNRRPYGSYNSYSSRVFLADEVMDIEDEDGISRISLNLNLNISSVGGFVILLTNVIIILIKVSLDLLSLDLLFLRLTIVMLLHPHSYLDFFLLLRFLMSL</sequence>
<evidence type="ECO:0000313" key="3">
    <source>
        <dbReference type="Proteomes" id="UP000008311"/>
    </source>
</evidence>
<dbReference type="AlphaFoldDB" id="B9SWQ8"/>
<feature type="transmembrane region" description="Helical" evidence="1">
    <location>
        <begin position="126"/>
        <end position="146"/>
    </location>
</feature>
<keyword evidence="3" id="KW-1185">Reference proteome</keyword>
<accession>B9SWQ8</accession>
<protein>
    <submittedName>
        <fullName evidence="2">Uncharacterized protein</fullName>
    </submittedName>
</protein>
<name>B9SWQ8_RICCO</name>
<feature type="transmembrane region" description="Helical" evidence="1">
    <location>
        <begin position="158"/>
        <end position="180"/>
    </location>
</feature>
<organism evidence="2 3">
    <name type="scientific">Ricinus communis</name>
    <name type="common">Castor bean</name>
    <dbReference type="NCBI Taxonomy" id="3988"/>
    <lineage>
        <taxon>Eukaryota</taxon>
        <taxon>Viridiplantae</taxon>
        <taxon>Streptophyta</taxon>
        <taxon>Embryophyta</taxon>
        <taxon>Tracheophyta</taxon>
        <taxon>Spermatophyta</taxon>
        <taxon>Magnoliopsida</taxon>
        <taxon>eudicotyledons</taxon>
        <taxon>Gunneridae</taxon>
        <taxon>Pentapetalae</taxon>
        <taxon>rosids</taxon>
        <taxon>fabids</taxon>
        <taxon>Malpighiales</taxon>
        <taxon>Euphorbiaceae</taxon>
        <taxon>Acalyphoideae</taxon>
        <taxon>Acalypheae</taxon>
        <taxon>Ricinus</taxon>
    </lineage>
</organism>
<proteinExistence type="predicted"/>
<dbReference type="InParanoid" id="B9SWQ8"/>
<gene>
    <name evidence="2" type="ORF">RCOM_1146740</name>
</gene>
<dbReference type="Proteomes" id="UP000008311">
    <property type="component" value="Unassembled WGS sequence"/>
</dbReference>